<evidence type="ECO:0000313" key="3">
    <source>
        <dbReference type="Proteomes" id="UP000054078"/>
    </source>
</evidence>
<reference evidence="2 3" key="1">
    <citation type="submission" date="2015-12" db="EMBL/GenBank/DDBJ databases">
        <title>Draft Genome Sequence of Olsenella scatoligenes SK9K4T; a Producer of 3-Methylindole- (skatole) and 4-Methylphenol- (p-cresol) Isolated from Pig Feces.</title>
        <authorList>
            <person name="Li X."/>
            <person name="Borg B."/>
            <person name="Canibe N."/>
        </authorList>
    </citation>
    <scope>NUCLEOTIDE SEQUENCE [LARGE SCALE GENOMIC DNA]</scope>
    <source>
        <strain evidence="2 3">SK9K4</strain>
    </source>
</reference>
<sequence>MREDVRQEIGRLPLASSWPDIGEREQERREAVLRGIVQRIVEDGPRRAMASPERGRQFIPFAALRGYDEMLEEVELRAAGAGGSASAAAAERNAPPVQK</sequence>
<protein>
    <submittedName>
        <fullName evidence="2">Uncharacterized protein</fullName>
    </submittedName>
</protein>
<name>A0A100YWR9_TRASO</name>
<accession>A0A100YWR9</accession>
<dbReference type="Proteomes" id="UP000054078">
    <property type="component" value="Unassembled WGS sequence"/>
</dbReference>
<gene>
    <name evidence="2" type="ORF">AUL39_01895</name>
</gene>
<dbReference type="OrthoDB" id="361760at2"/>
<dbReference type="RefSeq" id="WP_059053026.1">
    <property type="nucleotide sequence ID" value="NZ_LOJF01000001.1"/>
</dbReference>
<dbReference type="STRING" id="1299998.AUL39_01895"/>
<comment type="caution">
    <text evidence="2">The sequence shown here is derived from an EMBL/GenBank/DDBJ whole genome shotgun (WGS) entry which is preliminary data.</text>
</comment>
<proteinExistence type="predicted"/>
<evidence type="ECO:0000313" key="2">
    <source>
        <dbReference type="EMBL" id="KUH59108.1"/>
    </source>
</evidence>
<feature type="region of interest" description="Disordered" evidence="1">
    <location>
        <begin position="79"/>
        <end position="99"/>
    </location>
</feature>
<dbReference type="EMBL" id="LOJF01000001">
    <property type="protein sequence ID" value="KUH59108.1"/>
    <property type="molecule type" value="Genomic_DNA"/>
</dbReference>
<dbReference type="AlphaFoldDB" id="A0A100YWR9"/>
<organism evidence="2 3">
    <name type="scientific">Tractidigestivibacter scatoligenes</name>
    <name type="common">Olsenella scatoligenes</name>
    <dbReference type="NCBI Taxonomy" id="1299998"/>
    <lineage>
        <taxon>Bacteria</taxon>
        <taxon>Bacillati</taxon>
        <taxon>Actinomycetota</taxon>
        <taxon>Coriobacteriia</taxon>
        <taxon>Coriobacteriales</taxon>
        <taxon>Atopobiaceae</taxon>
        <taxon>Tractidigestivibacter</taxon>
    </lineage>
</organism>
<evidence type="ECO:0000256" key="1">
    <source>
        <dbReference type="SAM" id="MobiDB-lite"/>
    </source>
</evidence>
<keyword evidence="3" id="KW-1185">Reference proteome</keyword>